<dbReference type="AlphaFoldDB" id="T1JFK4"/>
<evidence type="ECO:0000256" key="1">
    <source>
        <dbReference type="SAM" id="MobiDB-lite"/>
    </source>
</evidence>
<reference evidence="3" key="2">
    <citation type="submission" date="2015-02" db="UniProtKB">
        <authorList>
            <consortium name="EnsemblMetazoa"/>
        </authorList>
    </citation>
    <scope>IDENTIFICATION</scope>
</reference>
<protein>
    <recommendedName>
        <fullName evidence="2">3'-5' exonuclease domain-containing protein</fullName>
    </recommendedName>
</protein>
<dbReference type="InterPro" id="IPR002562">
    <property type="entry name" value="3'-5'_exonuclease_dom"/>
</dbReference>
<dbReference type="SMART" id="SM00474">
    <property type="entry name" value="35EXOc"/>
    <property type="match status" value="1"/>
</dbReference>
<dbReference type="PANTHER" id="PTHR46814:SF1">
    <property type="entry name" value="EGALITARIAN, ISOFORM B"/>
    <property type="match status" value="1"/>
</dbReference>
<feature type="region of interest" description="Disordered" evidence="1">
    <location>
        <begin position="70"/>
        <end position="105"/>
    </location>
</feature>
<dbReference type="PANTHER" id="PTHR46814">
    <property type="entry name" value="EGALITARIAN, ISOFORM B"/>
    <property type="match status" value="1"/>
</dbReference>
<dbReference type="CDD" id="cd06148">
    <property type="entry name" value="Egl_like_exo"/>
    <property type="match status" value="1"/>
</dbReference>
<evidence type="ECO:0000313" key="3">
    <source>
        <dbReference type="EnsemblMetazoa" id="SMAR012618-PA"/>
    </source>
</evidence>
<dbReference type="eggNOG" id="KOG2405">
    <property type="taxonomic scope" value="Eukaryota"/>
</dbReference>
<keyword evidence="4" id="KW-1185">Reference proteome</keyword>
<name>T1JFK4_STRMM</name>
<feature type="domain" description="3'-5' exonuclease" evidence="2">
    <location>
        <begin position="340"/>
        <end position="531"/>
    </location>
</feature>
<proteinExistence type="predicted"/>
<dbReference type="InterPro" id="IPR056589">
    <property type="entry name" value="WH_Egal-1"/>
</dbReference>
<reference evidence="4" key="1">
    <citation type="submission" date="2011-05" db="EMBL/GenBank/DDBJ databases">
        <authorList>
            <person name="Richards S.R."/>
            <person name="Qu J."/>
            <person name="Jiang H."/>
            <person name="Jhangiani S.N."/>
            <person name="Agravi P."/>
            <person name="Goodspeed R."/>
            <person name="Gross S."/>
            <person name="Mandapat C."/>
            <person name="Jackson L."/>
            <person name="Mathew T."/>
            <person name="Pu L."/>
            <person name="Thornton R."/>
            <person name="Saada N."/>
            <person name="Wilczek-Boney K.B."/>
            <person name="Lee S."/>
            <person name="Kovar C."/>
            <person name="Wu Y."/>
            <person name="Scherer S.E."/>
            <person name="Worley K.C."/>
            <person name="Muzny D.M."/>
            <person name="Gibbs R."/>
        </authorList>
    </citation>
    <scope>NUCLEOTIDE SEQUENCE</scope>
    <source>
        <strain evidence="4">Brora</strain>
    </source>
</reference>
<dbReference type="HOGENOM" id="CLU_008186_0_0_1"/>
<dbReference type="Proteomes" id="UP000014500">
    <property type="component" value="Unassembled WGS sequence"/>
</dbReference>
<dbReference type="STRING" id="126957.T1JFK4"/>
<feature type="compositionally biased region" description="Basic and acidic residues" evidence="1">
    <location>
        <begin position="80"/>
        <end position="90"/>
    </location>
</feature>
<accession>T1JFK4</accession>
<evidence type="ECO:0000313" key="4">
    <source>
        <dbReference type="Proteomes" id="UP000014500"/>
    </source>
</evidence>
<dbReference type="EMBL" id="JH432173">
    <property type="status" value="NOT_ANNOTATED_CDS"/>
    <property type="molecule type" value="Genomic_DNA"/>
</dbReference>
<dbReference type="InterPro" id="IPR036397">
    <property type="entry name" value="RNaseH_sf"/>
</dbReference>
<dbReference type="EnsemblMetazoa" id="SMAR012618-RA">
    <property type="protein sequence ID" value="SMAR012618-PA"/>
    <property type="gene ID" value="SMAR012618"/>
</dbReference>
<dbReference type="Gene3D" id="3.30.420.10">
    <property type="entry name" value="Ribonuclease H-like superfamily/Ribonuclease H"/>
    <property type="match status" value="1"/>
</dbReference>
<dbReference type="GO" id="GO:0008408">
    <property type="term" value="F:3'-5' exonuclease activity"/>
    <property type="evidence" value="ECO:0007669"/>
    <property type="project" value="InterPro"/>
</dbReference>
<dbReference type="InterPro" id="IPR012337">
    <property type="entry name" value="RNaseH-like_sf"/>
</dbReference>
<dbReference type="GO" id="GO:0006139">
    <property type="term" value="P:nucleobase-containing compound metabolic process"/>
    <property type="evidence" value="ECO:0007669"/>
    <property type="project" value="InterPro"/>
</dbReference>
<dbReference type="Pfam" id="PF23713">
    <property type="entry name" value="WHD_Egal"/>
    <property type="match status" value="2"/>
</dbReference>
<dbReference type="SUPFAM" id="SSF53098">
    <property type="entry name" value="Ribonuclease H-like"/>
    <property type="match status" value="1"/>
</dbReference>
<dbReference type="Pfam" id="PF01612">
    <property type="entry name" value="DNA_pol_A_exo1"/>
    <property type="match status" value="1"/>
</dbReference>
<dbReference type="GO" id="GO:0003676">
    <property type="term" value="F:nucleic acid binding"/>
    <property type="evidence" value="ECO:0007669"/>
    <property type="project" value="InterPro"/>
</dbReference>
<organism evidence="3 4">
    <name type="scientific">Strigamia maritima</name>
    <name type="common">European centipede</name>
    <name type="synonym">Geophilus maritimus</name>
    <dbReference type="NCBI Taxonomy" id="126957"/>
    <lineage>
        <taxon>Eukaryota</taxon>
        <taxon>Metazoa</taxon>
        <taxon>Ecdysozoa</taxon>
        <taxon>Arthropoda</taxon>
        <taxon>Myriapoda</taxon>
        <taxon>Chilopoda</taxon>
        <taxon>Pleurostigmophora</taxon>
        <taxon>Geophilomorpha</taxon>
        <taxon>Linotaeniidae</taxon>
        <taxon>Strigamia</taxon>
    </lineage>
</organism>
<sequence>MDDVTYGSGRFEFRACLTQHVPVLCSQRGNSPNSPLGEGRWATDTPSRYAQKLLTSYCRHQRFYGDNMTNKRYWTRGGSNRRENRSRDLKTPGWPTETHPFRPPHTLTPQFHRVLSNNMPNYPNFKPPIHPINYKTPGQDYDEIRNMTLLFFYDRLVDKGQPRTLHDLSCQFGTKGFTNQMRQIAGGSQAGLRKFLSQYPSLFTIDGDHVTLTNYSNESHQRSSRRHDYSKEAVEYFRDKMEMYGIAEVPIKSLLGHRSQAAPEVRHISGQHLREFRDFLQKFPDVFVVKDEHVFLRKNLEALNSFPREISSPGVSEYETLVPETDGYPELNESKILKSVQVVTEIRDSVMIVKELMKSRPAIVSLDAEGVNLGPSGPMTLLQIGTYEGEVYLFDVGSNSDLIIDGGLKSLLETEEVVKLVHDCRNDSGALYHQFGVQLKNVFDTQAAHAIIQLQQTGKPVHTVKNISLSTLCKIYGGPVNPKKDQMKKIYRQDPKFWSRRPLTEEMIVYASYDILALLPTVYKVLNRLLLPAVKPLFHELCREQISAYINVDEVKQKKRSRKVGTEVTDLKAKLAMATTKQIVLSNREIRLLRYLDLTDEEHEKLEGSPKVARKLERLHGKFSREGSSVQSIGESEISLDYGLLNDEKEADDVNSIEESGKASSDLSDIMSATNFGDWQYVKEYFANSHHDKTLIETNNPGSCCRCNCHQDPGIFSGSKGTDITSENISSLGSLNEESKKQMSDASCQTMSVGDIVITRVFFEEYDDKSRVNR</sequence>
<dbReference type="PhylomeDB" id="T1JFK4"/>
<evidence type="ECO:0000259" key="2">
    <source>
        <dbReference type="SMART" id="SM00474"/>
    </source>
</evidence>